<dbReference type="Gene3D" id="3.20.20.80">
    <property type="entry name" value="Glycosidases"/>
    <property type="match status" value="1"/>
</dbReference>
<gene>
    <name evidence="7" type="ORF">TKK_016332</name>
</gene>
<keyword evidence="4" id="KW-1133">Transmembrane helix</keyword>
<evidence type="ECO:0000259" key="6">
    <source>
        <dbReference type="SMART" id="SM00642"/>
    </source>
</evidence>
<dbReference type="CDD" id="cd11328">
    <property type="entry name" value="AmyAc_maltase"/>
    <property type="match status" value="1"/>
</dbReference>
<dbReference type="EMBL" id="JBJJXI010000129">
    <property type="protein sequence ID" value="KAL3388620.1"/>
    <property type="molecule type" value="Genomic_DNA"/>
</dbReference>
<dbReference type="Gene3D" id="3.90.400.10">
    <property type="entry name" value="Oligo-1,6-glucosidase, Domain 2"/>
    <property type="match status" value="1"/>
</dbReference>
<evidence type="ECO:0000256" key="2">
    <source>
        <dbReference type="ARBA" id="ARBA00012741"/>
    </source>
</evidence>
<dbReference type="Pfam" id="PF00128">
    <property type="entry name" value="Alpha-amylase"/>
    <property type="match status" value="1"/>
</dbReference>
<dbReference type="InterPro" id="IPR006047">
    <property type="entry name" value="GH13_cat_dom"/>
</dbReference>
<keyword evidence="5" id="KW-0732">Signal</keyword>
<evidence type="ECO:0000256" key="4">
    <source>
        <dbReference type="SAM" id="Phobius"/>
    </source>
</evidence>
<comment type="caution">
    <text evidence="7">The sequence shown here is derived from an EMBL/GenBank/DDBJ whole genome shotgun (WGS) entry which is preliminary data.</text>
</comment>
<feature type="compositionally biased region" description="Basic and acidic residues" evidence="3">
    <location>
        <begin position="411"/>
        <end position="423"/>
    </location>
</feature>
<evidence type="ECO:0000256" key="3">
    <source>
        <dbReference type="SAM" id="MobiDB-lite"/>
    </source>
</evidence>
<dbReference type="PANTHER" id="PTHR10357">
    <property type="entry name" value="ALPHA-AMYLASE FAMILY MEMBER"/>
    <property type="match status" value="1"/>
</dbReference>
<feature type="transmembrane region" description="Helical" evidence="4">
    <location>
        <begin position="574"/>
        <end position="595"/>
    </location>
</feature>
<organism evidence="7 8">
    <name type="scientific">Trichogramma kaykai</name>
    <dbReference type="NCBI Taxonomy" id="54128"/>
    <lineage>
        <taxon>Eukaryota</taxon>
        <taxon>Metazoa</taxon>
        <taxon>Ecdysozoa</taxon>
        <taxon>Arthropoda</taxon>
        <taxon>Hexapoda</taxon>
        <taxon>Insecta</taxon>
        <taxon>Pterygota</taxon>
        <taxon>Neoptera</taxon>
        <taxon>Endopterygota</taxon>
        <taxon>Hymenoptera</taxon>
        <taxon>Apocrita</taxon>
        <taxon>Proctotrupomorpha</taxon>
        <taxon>Chalcidoidea</taxon>
        <taxon>Trichogrammatidae</taxon>
        <taxon>Trichogramma</taxon>
    </lineage>
</organism>
<feature type="signal peptide" evidence="5">
    <location>
        <begin position="1"/>
        <end position="23"/>
    </location>
</feature>
<keyword evidence="4" id="KW-0472">Membrane</keyword>
<evidence type="ECO:0000313" key="7">
    <source>
        <dbReference type="EMBL" id="KAL3388620.1"/>
    </source>
</evidence>
<dbReference type="SUPFAM" id="SSF51445">
    <property type="entry name" value="(Trans)glycosidases"/>
    <property type="match status" value="1"/>
</dbReference>
<evidence type="ECO:0000256" key="1">
    <source>
        <dbReference type="ARBA" id="ARBA00001657"/>
    </source>
</evidence>
<dbReference type="SMART" id="SM00642">
    <property type="entry name" value="Aamy"/>
    <property type="match status" value="1"/>
</dbReference>
<keyword evidence="4" id="KW-0812">Transmembrane</keyword>
<sequence>MLTLRLCAAVALLLCCWANLAAALIKNPGWWRNTVFYQIYPRSFMDSNDDGIGDIKGITMKLQHFKDSGIGAIWLSPIYASPMIDFGYDISDFRDIEPDYGTMKDLEELTKKAKEMGIKVIMDLVPNHTSDKHDWFVKSFNGIGKYKDYYIWRGNDSSKLPNNWISVFSGPAWTFNKTRGMHYFHQFEYRQPDLNYANPDVRQEMEEIIKFWLSKGIDGFRVDAIPHVYENDDLLDEPRSNDPNAGPRDYGYLNHIYTKDDQRSYDLIQSWRKILDDWAHERDEDEKVIMTEAYTSLVNTTKFYDYGSHVPFNFNFIMSVNNKSTAAEFKSVIDDWISHTPKPHGVANWVMGNHDRSRTATRYPGRADQMTMLAMILPGIAVTYNGEEIAMEDKLDISWEETMDPQACNTDPEHYKSRTRDPNRTPFQWDATTNAGFSKAKTTWLPVHENYPHLNLDLQKKDHGSHYWLYKNLTTLRASSDTLKHGELMTEVLNNGKALAVVRKNVESPERIILVINFLDEESQEVDVSKFTNGEREFDVILSSQGSGATGTKTPTSKVKLQAKASVILRGNDAPSFAVISNLLIIFGVFANKLYSM</sequence>
<dbReference type="Proteomes" id="UP001627154">
    <property type="component" value="Unassembled WGS sequence"/>
</dbReference>
<accession>A0ABD2W7T7</accession>
<feature type="domain" description="Glycosyl hydrolase family 13 catalytic" evidence="6">
    <location>
        <begin position="38"/>
        <end position="424"/>
    </location>
</feature>
<proteinExistence type="predicted"/>
<comment type="catalytic activity">
    <reaction evidence="1">
        <text>Hydrolysis of terminal, non-reducing (1-&gt;4)-linked alpha-D-glucose residues with release of alpha-D-glucose.</text>
        <dbReference type="EC" id="3.2.1.20"/>
    </reaction>
</comment>
<evidence type="ECO:0000256" key="5">
    <source>
        <dbReference type="SAM" id="SignalP"/>
    </source>
</evidence>
<dbReference type="GO" id="GO:0004558">
    <property type="term" value="F:alpha-1,4-glucosidase activity"/>
    <property type="evidence" value="ECO:0007669"/>
    <property type="project" value="UniProtKB-EC"/>
</dbReference>
<name>A0ABD2W7T7_9HYME</name>
<reference evidence="7 8" key="1">
    <citation type="journal article" date="2024" name="bioRxiv">
        <title>A reference genome for Trichogramma kaykai: A tiny desert-dwelling parasitoid wasp with competing sex-ratio distorters.</title>
        <authorList>
            <person name="Culotta J."/>
            <person name="Lindsey A.R."/>
        </authorList>
    </citation>
    <scope>NUCLEOTIDE SEQUENCE [LARGE SCALE GENOMIC DNA]</scope>
    <source>
        <strain evidence="7 8">KSX58</strain>
    </source>
</reference>
<feature type="region of interest" description="Disordered" evidence="3">
    <location>
        <begin position="406"/>
        <end position="427"/>
    </location>
</feature>
<evidence type="ECO:0000313" key="8">
    <source>
        <dbReference type="Proteomes" id="UP001627154"/>
    </source>
</evidence>
<dbReference type="EC" id="3.2.1.20" evidence="2"/>
<keyword evidence="8" id="KW-1185">Reference proteome</keyword>
<dbReference type="PANTHER" id="PTHR10357:SF179">
    <property type="entry name" value="NEUTRAL AND BASIC AMINO ACID TRANSPORT PROTEIN RBAT"/>
    <property type="match status" value="1"/>
</dbReference>
<dbReference type="InterPro" id="IPR045857">
    <property type="entry name" value="O16G_dom_2"/>
</dbReference>
<dbReference type="InterPro" id="IPR017853">
    <property type="entry name" value="GH"/>
</dbReference>
<feature type="chain" id="PRO_5044815678" description="alpha-glucosidase" evidence="5">
    <location>
        <begin position="24"/>
        <end position="597"/>
    </location>
</feature>
<protein>
    <recommendedName>
        <fullName evidence="2">alpha-glucosidase</fullName>
        <ecNumber evidence="2">3.2.1.20</ecNumber>
    </recommendedName>
</protein>
<dbReference type="AlphaFoldDB" id="A0ABD2W7T7"/>